<accession>S2JGP0</accession>
<feature type="compositionally biased region" description="Polar residues" evidence="1">
    <location>
        <begin position="502"/>
        <end position="517"/>
    </location>
</feature>
<dbReference type="AlphaFoldDB" id="S2JGP0"/>
<dbReference type="VEuPathDB" id="FungiDB:HMPREF1544_03682"/>
<reference evidence="3" key="1">
    <citation type="submission" date="2013-05" db="EMBL/GenBank/DDBJ databases">
        <title>The Genome sequence of Mucor circinelloides f. circinelloides 1006PhL.</title>
        <authorList>
            <consortium name="The Broad Institute Genomics Platform"/>
            <person name="Cuomo C."/>
            <person name="Earl A."/>
            <person name="Findley K."/>
            <person name="Lee S.C."/>
            <person name="Walker B."/>
            <person name="Young S."/>
            <person name="Zeng Q."/>
            <person name="Gargeya S."/>
            <person name="Fitzgerald M."/>
            <person name="Haas B."/>
            <person name="Abouelleil A."/>
            <person name="Allen A.W."/>
            <person name="Alvarado L."/>
            <person name="Arachchi H.M."/>
            <person name="Berlin A.M."/>
            <person name="Chapman S.B."/>
            <person name="Gainer-Dewar J."/>
            <person name="Goldberg J."/>
            <person name="Griggs A."/>
            <person name="Gujja S."/>
            <person name="Hansen M."/>
            <person name="Howarth C."/>
            <person name="Imamovic A."/>
            <person name="Ireland A."/>
            <person name="Larimer J."/>
            <person name="McCowan C."/>
            <person name="Murphy C."/>
            <person name="Pearson M."/>
            <person name="Poon T.W."/>
            <person name="Priest M."/>
            <person name="Roberts A."/>
            <person name="Saif S."/>
            <person name="Shea T."/>
            <person name="Sisk P."/>
            <person name="Sykes S."/>
            <person name="Wortman J."/>
            <person name="Nusbaum C."/>
            <person name="Birren B."/>
        </authorList>
    </citation>
    <scope>NUCLEOTIDE SEQUENCE [LARGE SCALE GENOMIC DNA]</scope>
    <source>
        <strain evidence="3">1006PhL</strain>
    </source>
</reference>
<dbReference type="OrthoDB" id="2271095at2759"/>
<feature type="region of interest" description="Disordered" evidence="1">
    <location>
        <begin position="300"/>
        <end position="523"/>
    </location>
</feature>
<dbReference type="eggNOG" id="ENOG502TAGI">
    <property type="taxonomic scope" value="Eukaryota"/>
</dbReference>
<sequence length="523" mass="57693">MNSSDIERRIKSRLRAFLFTQLEEAKDNVRLAYVLGARQKAGDTLNQQELDFLQEQEIERRVLEKLENIVAKVDHNPSTKRHALHGLLGEREVFAVLRFFYLVRIAQQGYLHLIANAYPTLESEAIIYLADKLVAGSMGGISTIRHDLSVSEMVRDEARNIARDIAFKLYREANEPVGDGFKTTYKDIMEIAHSIAGQGMYEYQKNGNTSNATFLPSIAPVPPVYIVIPQMSMVGGDVNSSVPNIDPTLPIPGFLLSSATTLTQPVPKDPKEDAANSAWTAPNAIVDDVNTVPAETNSVELPAAAPTSDDVSDQTPAEANGHADAPNATDQEEADTVTEADPVTEADEAATSTKDTEKTPRKKKSSSNRKKSKKSQSNKSKRRDSKADDDTTTQGEQPQSQAQEPDNTAKPVENNVPQQQEEEQEESDNEEDRFADADLSDDEHEIIRQDDDHDDQVTDTTSRTRVQEKTTTSTPRSDTTTTAIPSPTQWQNFAATCHNDTDGSNTPLSPKSSTRSSPKIERK</sequence>
<feature type="compositionally biased region" description="Basic residues" evidence="1">
    <location>
        <begin position="360"/>
        <end position="384"/>
    </location>
</feature>
<feature type="compositionally biased region" description="Acidic residues" evidence="1">
    <location>
        <begin position="330"/>
        <end position="348"/>
    </location>
</feature>
<name>S2JGP0_MUCC1</name>
<dbReference type="OMA" id="WRNISWE"/>
<keyword evidence="3" id="KW-1185">Reference proteome</keyword>
<gene>
    <name evidence="2" type="ORF">HMPREF1544_03682</name>
</gene>
<feature type="compositionally biased region" description="Polar residues" evidence="1">
    <location>
        <begin position="483"/>
        <end position="494"/>
    </location>
</feature>
<dbReference type="EMBL" id="KE123934">
    <property type="protein sequence ID" value="EPB89451.1"/>
    <property type="molecule type" value="Genomic_DNA"/>
</dbReference>
<evidence type="ECO:0000313" key="3">
    <source>
        <dbReference type="Proteomes" id="UP000014254"/>
    </source>
</evidence>
<evidence type="ECO:0000256" key="1">
    <source>
        <dbReference type="SAM" id="MobiDB-lite"/>
    </source>
</evidence>
<organism evidence="2 3">
    <name type="scientific">Mucor circinelloides f. circinelloides (strain 1006PhL)</name>
    <name type="common">Mucormycosis agent</name>
    <name type="synonym">Calyptromyces circinelloides</name>
    <dbReference type="NCBI Taxonomy" id="1220926"/>
    <lineage>
        <taxon>Eukaryota</taxon>
        <taxon>Fungi</taxon>
        <taxon>Fungi incertae sedis</taxon>
        <taxon>Mucoromycota</taxon>
        <taxon>Mucoromycotina</taxon>
        <taxon>Mucoromycetes</taxon>
        <taxon>Mucorales</taxon>
        <taxon>Mucorineae</taxon>
        <taxon>Mucoraceae</taxon>
        <taxon>Mucor</taxon>
    </lineage>
</organism>
<dbReference type="InParanoid" id="S2JGP0"/>
<feature type="compositionally biased region" description="Low complexity" evidence="1">
    <location>
        <begin position="470"/>
        <end position="482"/>
    </location>
</feature>
<feature type="compositionally biased region" description="Acidic residues" evidence="1">
    <location>
        <begin position="420"/>
        <end position="444"/>
    </location>
</feature>
<proteinExistence type="predicted"/>
<feature type="compositionally biased region" description="Polar residues" evidence="1">
    <location>
        <begin position="394"/>
        <end position="406"/>
    </location>
</feature>
<evidence type="ECO:0000313" key="2">
    <source>
        <dbReference type="EMBL" id="EPB89451.1"/>
    </source>
</evidence>
<dbReference type="STRING" id="1220926.S2JGP0"/>
<protein>
    <submittedName>
        <fullName evidence="2">Uncharacterized protein</fullName>
    </submittedName>
</protein>
<dbReference type="Proteomes" id="UP000014254">
    <property type="component" value="Unassembled WGS sequence"/>
</dbReference>